<reference evidence="2 3" key="1">
    <citation type="submission" date="2020-11" db="EMBL/GenBank/DDBJ databases">
        <title>Pseudonocardia abyssalis sp. nov. and Pseudonocardia oceani sp. nov., description and phylogenomic analysis of two novel actinomycetes isolated from the deep Southern Ocean.</title>
        <authorList>
            <person name="Parra J."/>
        </authorList>
    </citation>
    <scope>NUCLEOTIDE SEQUENCE [LARGE SCALE GENOMIC DNA]</scope>
    <source>
        <strain evidence="3">KRD185</strain>
    </source>
</reference>
<evidence type="ECO:0000313" key="3">
    <source>
        <dbReference type="Proteomes" id="UP000694300"/>
    </source>
</evidence>
<evidence type="ECO:0000313" key="2">
    <source>
        <dbReference type="EMBL" id="MBW0126926.1"/>
    </source>
</evidence>
<proteinExistence type="predicted"/>
<dbReference type="InterPro" id="IPR046282">
    <property type="entry name" value="DUF6319"/>
</dbReference>
<feature type="compositionally biased region" description="Low complexity" evidence="1">
    <location>
        <begin position="99"/>
        <end position="108"/>
    </location>
</feature>
<gene>
    <name evidence="2" type="ORF">I4I82_04425</name>
</gene>
<dbReference type="RefSeq" id="WP_218595262.1">
    <property type="nucleotide sequence ID" value="NZ_JADQDE010000508.1"/>
</dbReference>
<sequence>MTVPHALTEPDVVELRRETTAGGPVTVWFTEAAVGVPVGGSAKVVAVGEAGEGEFIQVRRSGSRDTMFCSPNELTRVRPSRAAAASGKRAESAGRGEKASAAASSGSRSTAARRAASAAAAPAAVAPAPAAVAPAPAAVAPAPAAVAPAPAAAEAPAAPARPARARRDTARSSELSVTLSATAEGEWSVEVLAGKKRVVPSTAVPATAVAAAARALPAAVAEAVESSVEGARRRQRERVEQLRAELDAAQRVLDEFEA</sequence>
<dbReference type="Pfam" id="PF19844">
    <property type="entry name" value="DUF6319"/>
    <property type="match status" value="1"/>
</dbReference>
<feature type="compositionally biased region" description="Low complexity" evidence="1">
    <location>
        <begin position="152"/>
        <end position="162"/>
    </location>
</feature>
<protein>
    <submittedName>
        <fullName evidence="2">Uncharacterized protein</fullName>
    </submittedName>
</protein>
<comment type="caution">
    <text evidence="2">The sequence shown here is derived from an EMBL/GenBank/DDBJ whole genome shotgun (WGS) entry which is preliminary data.</text>
</comment>
<dbReference type="EMBL" id="JADQDF010000001">
    <property type="protein sequence ID" value="MBW0126926.1"/>
    <property type="molecule type" value="Genomic_DNA"/>
</dbReference>
<feature type="compositionally biased region" description="Basic and acidic residues" evidence="1">
    <location>
        <begin position="88"/>
        <end position="98"/>
    </location>
</feature>
<dbReference type="Proteomes" id="UP000694300">
    <property type="component" value="Unassembled WGS sequence"/>
</dbReference>
<organism evidence="2 3">
    <name type="scientific">Pseudonocardia oceani</name>
    <dbReference type="NCBI Taxonomy" id="2792013"/>
    <lineage>
        <taxon>Bacteria</taxon>
        <taxon>Bacillati</taxon>
        <taxon>Actinomycetota</taxon>
        <taxon>Actinomycetes</taxon>
        <taxon>Pseudonocardiales</taxon>
        <taxon>Pseudonocardiaceae</taxon>
        <taxon>Pseudonocardia</taxon>
    </lineage>
</organism>
<feature type="region of interest" description="Disordered" evidence="1">
    <location>
        <begin position="152"/>
        <end position="178"/>
    </location>
</feature>
<keyword evidence="3" id="KW-1185">Reference proteome</keyword>
<name>A0ABS6U4M6_9PSEU</name>
<accession>A0ABS6U4M6</accession>
<feature type="region of interest" description="Disordered" evidence="1">
    <location>
        <begin position="78"/>
        <end position="108"/>
    </location>
</feature>
<evidence type="ECO:0000256" key="1">
    <source>
        <dbReference type="SAM" id="MobiDB-lite"/>
    </source>
</evidence>